<dbReference type="InterPro" id="IPR019384">
    <property type="entry name" value="FHIP"/>
</dbReference>
<dbReference type="PANTHER" id="PTHR21705:SF11">
    <property type="entry name" value="FHIP FAMILY PROTEIN CG3558"/>
    <property type="match status" value="1"/>
</dbReference>
<dbReference type="Pfam" id="PF19314">
    <property type="entry name" value="DUF5917"/>
    <property type="match status" value="1"/>
</dbReference>
<dbReference type="PANTHER" id="PTHR21705">
    <property type="entry name" value="RAI16 PROTEIN-RELATED"/>
    <property type="match status" value="1"/>
</dbReference>
<feature type="region of interest" description="Disordered" evidence="2">
    <location>
        <begin position="200"/>
        <end position="222"/>
    </location>
</feature>
<comment type="similarity">
    <text evidence="1">Belongs to the FHIP family.</text>
</comment>
<feature type="region of interest" description="Disordered" evidence="2">
    <location>
        <begin position="574"/>
        <end position="628"/>
    </location>
</feature>
<dbReference type="InterPro" id="IPR045669">
    <property type="entry name" value="FHIP_C"/>
</dbReference>
<name>A0AAD5KXI2_9FUNG</name>
<reference evidence="4" key="2">
    <citation type="submission" date="2023-02" db="EMBL/GenBank/DDBJ databases">
        <authorList>
            <consortium name="DOE Joint Genome Institute"/>
            <person name="Mondo S.J."/>
            <person name="Chang Y."/>
            <person name="Wang Y."/>
            <person name="Ahrendt S."/>
            <person name="Andreopoulos W."/>
            <person name="Barry K."/>
            <person name="Beard J."/>
            <person name="Benny G.L."/>
            <person name="Blankenship S."/>
            <person name="Bonito G."/>
            <person name="Cuomo C."/>
            <person name="Desiro A."/>
            <person name="Gervers K.A."/>
            <person name="Hundley H."/>
            <person name="Kuo A."/>
            <person name="LaButti K."/>
            <person name="Lang B.F."/>
            <person name="Lipzen A."/>
            <person name="O'Donnell K."/>
            <person name="Pangilinan J."/>
            <person name="Reynolds N."/>
            <person name="Sandor L."/>
            <person name="Smith M.W."/>
            <person name="Tsang A."/>
            <person name="Grigoriev I.V."/>
            <person name="Stajich J.E."/>
            <person name="Spatafora J.W."/>
        </authorList>
    </citation>
    <scope>NUCLEOTIDE SEQUENCE</scope>
    <source>
        <strain evidence="4">RSA 2281</strain>
    </source>
</reference>
<comment type="caution">
    <text evidence="4">The sequence shown here is derived from an EMBL/GenBank/DDBJ whole genome shotgun (WGS) entry which is preliminary data.</text>
</comment>
<evidence type="ECO:0000256" key="1">
    <source>
        <dbReference type="ARBA" id="ARBA00024336"/>
    </source>
</evidence>
<feature type="domain" description="FHF complex subunit HOOK-interacting protein C-terminal" evidence="3">
    <location>
        <begin position="637"/>
        <end position="681"/>
    </location>
</feature>
<feature type="compositionally biased region" description="Low complexity" evidence="2">
    <location>
        <begin position="808"/>
        <end position="824"/>
    </location>
</feature>
<dbReference type="Proteomes" id="UP001209540">
    <property type="component" value="Unassembled WGS sequence"/>
</dbReference>
<evidence type="ECO:0000256" key="2">
    <source>
        <dbReference type="SAM" id="MobiDB-lite"/>
    </source>
</evidence>
<feature type="region of interest" description="Disordered" evidence="2">
    <location>
        <begin position="938"/>
        <end position="960"/>
    </location>
</feature>
<evidence type="ECO:0000313" key="5">
    <source>
        <dbReference type="Proteomes" id="UP001209540"/>
    </source>
</evidence>
<dbReference type="EMBL" id="JAIXMP010000002">
    <property type="protein sequence ID" value="KAI9277235.1"/>
    <property type="molecule type" value="Genomic_DNA"/>
</dbReference>
<keyword evidence="5" id="KW-1185">Reference proteome</keyword>
<feature type="region of interest" description="Disordered" evidence="2">
    <location>
        <begin position="800"/>
        <end position="835"/>
    </location>
</feature>
<organism evidence="4 5">
    <name type="scientific">Phascolomyces articulosus</name>
    <dbReference type="NCBI Taxonomy" id="60185"/>
    <lineage>
        <taxon>Eukaryota</taxon>
        <taxon>Fungi</taxon>
        <taxon>Fungi incertae sedis</taxon>
        <taxon>Mucoromycota</taxon>
        <taxon>Mucoromycotina</taxon>
        <taxon>Mucoromycetes</taxon>
        <taxon>Mucorales</taxon>
        <taxon>Lichtheimiaceae</taxon>
        <taxon>Phascolomyces</taxon>
    </lineage>
</organism>
<evidence type="ECO:0000313" key="4">
    <source>
        <dbReference type="EMBL" id="KAI9277235.1"/>
    </source>
</evidence>
<feature type="compositionally biased region" description="Polar residues" evidence="2">
    <location>
        <begin position="200"/>
        <end position="209"/>
    </location>
</feature>
<dbReference type="AlphaFoldDB" id="A0AAD5KXI2"/>
<protein>
    <submittedName>
        <fullName evidence="4">Retinoic acid induced 16-like protein-domain-containing protein</fullName>
    </submittedName>
</protein>
<dbReference type="Pfam" id="PF10257">
    <property type="entry name" value="RAI16-like"/>
    <property type="match status" value="1"/>
</dbReference>
<proteinExistence type="inferred from homology"/>
<accession>A0AAD5KXI2</accession>
<reference evidence="4" key="1">
    <citation type="journal article" date="2022" name="IScience">
        <title>Evolution of zygomycete secretomes and the origins of terrestrial fungal ecologies.</title>
        <authorList>
            <person name="Chang Y."/>
            <person name="Wang Y."/>
            <person name="Mondo S."/>
            <person name="Ahrendt S."/>
            <person name="Andreopoulos W."/>
            <person name="Barry K."/>
            <person name="Beard J."/>
            <person name="Benny G.L."/>
            <person name="Blankenship S."/>
            <person name="Bonito G."/>
            <person name="Cuomo C."/>
            <person name="Desiro A."/>
            <person name="Gervers K.A."/>
            <person name="Hundley H."/>
            <person name="Kuo A."/>
            <person name="LaButti K."/>
            <person name="Lang B.F."/>
            <person name="Lipzen A."/>
            <person name="O'Donnell K."/>
            <person name="Pangilinan J."/>
            <person name="Reynolds N."/>
            <person name="Sandor L."/>
            <person name="Smith M.E."/>
            <person name="Tsang A."/>
            <person name="Grigoriev I.V."/>
            <person name="Stajich J.E."/>
            <person name="Spatafora J.W."/>
        </authorList>
    </citation>
    <scope>NUCLEOTIDE SEQUENCE</scope>
    <source>
        <strain evidence="4">RSA 2281</strain>
    </source>
</reference>
<gene>
    <name evidence="4" type="ORF">BDA99DRAFT_495211</name>
</gene>
<sequence>MDYFAKFKKRIVAPRQQPTTAMQLAKFHKCWDYVHNILMVEDRKANVHVQQTEIPSRLRQMMDMLVDEEARQEDNTTGVCMEYFLKNGILQYLVNVSEKSDNPVGIRGEAIRTIANMVDLLDDRFLVHNAVHKPTIKLLRFCVIDERQSDLYHEDLVDLMYIICSKIHGFPALLNIFFHDKQWLTTPQKTHTMHTPVTLVDNPTNGTTNPLQQQQQKPSPPKKPEYEFLLFTYLLRFVHREGRTGDFARTGLLFIMEMATHQLGDFIIESDFATIMAAGLGALYSQLPRKLMVKDEAELNSNLASFLIGQDIADPRYTMPGVEKSSSPEFKYQLDSFLKLFEFCQDVLTRCPNTDISMRLLHSIRTIFLENILYPSILECSDTDGSSVAVISYIDLILQILQQDDLANVVVGFLMDEDEHISIMMQQQEQSTTSTTTTPYGNNVFAGIELDQFKNSPYFTAAERFTLKDLIFSRLKSSSQPTVVATLKLLKTLITRHCRYSLKLLSIYPDNKRPLDDKSTIISHHLREIELYFSLISAVDQAHAEDIMSFGYEEYLKDIEQVIDNDMCYQTFTGVTTSNDTKGGPRTPKSERRRSFKYGQRFDQKEIKEQQQQQQQQQQIQSSRRTKMFKHGIQTTDPLLQILLGLLSHFFAQSPELNLVLTGVISALAICPYRSLEGWIAFKESDRTKPDDVLILDASDQLQRARISNGENGDDKDSICGKDIYAQFETTAVNEDAEDDDRSIDYGVEHNSTQMTQPTQFKSFPPFFTLFRTLTQQVDYYRSEVDGFDRLLHERRNGLMIGDTQPDSGVSMTASSSTSTRSSTIVPNDGRRPSIMMRPSLSTTINGTASAAAAAVAGAVVSSASNGTTANGSPVIMPTKSISSSTTASPPPQQMLTNNPLSPLAIHTRKAQTMRIQPLFPSNFITEIEEPILDLDEDDEDTFAPKATNPSQQQRRRMDKSTEISLSTLLNNVVILEETIKELVAIMQVRRSVGIDVIRYA</sequence>
<feature type="compositionally biased region" description="Basic and acidic residues" evidence="2">
    <location>
        <begin position="600"/>
        <end position="609"/>
    </location>
</feature>
<feature type="compositionally biased region" description="Low complexity" evidence="2">
    <location>
        <begin position="610"/>
        <end position="621"/>
    </location>
</feature>
<evidence type="ECO:0000259" key="3">
    <source>
        <dbReference type="Pfam" id="PF19314"/>
    </source>
</evidence>